<feature type="region of interest" description="Disordered" evidence="1">
    <location>
        <begin position="214"/>
        <end position="258"/>
    </location>
</feature>
<feature type="compositionally biased region" description="Low complexity" evidence="1">
    <location>
        <begin position="389"/>
        <end position="416"/>
    </location>
</feature>
<gene>
    <name evidence="2" type="ORF">FA15DRAFT_759353</name>
</gene>
<proteinExistence type="predicted"/>
<protein>
    <submittedName>
        <fullName evidence="2">Uncharacterized protein</fullName>
    </submittedName>
</protein>
<evidence type="ECO:0000313" key="3">
    <source>
        <dbReference type="Proteomes" id="UP000307440"/>
    </source>
</evidence>
<feature type="region of interest" description="Disordered" evidence="1">
    <location>
        <begin position="326"/>
        <end position="416"/>
    </location>
</feature>
<dbReference type="OrthoDB" id="10660668at2759"/>
<keyword evidence="3" id="KW-1185">Reference proteome</keyword>
<feature type="compositionally biased region" description="Acidic residues" evidence="1">
    <location>
        <begin position="214"/>
        <end position="229"/>
    </location>
</feature>
<dbReference type="AlphaFoldDB" id="A0A5C3KKN1"/>
<feature type="compositionally biased region" description="Polar residues" evidence="1">
    <location>
        <begin position="429"/>
        <end position="440"/>
    </location>
</feature>
<evidence type="ECO:0000313" key="2">
    <source>
        <dbReference type="EMBL" id="TFK20463.1"/>
    </source>
</evidence>
<name>A0A5C3KKN1_COPMA</name>
<dbReference type="EMBL" id="ML210299">
    <property type="protein sequence ID" value="TFK20463.1"/>
    <property type="molecule type" value="Genomic_DNA"/>
</dbReference>
<organism evidence="2 3">
    <name type="scientific">Coprinopsis marcescibilis</name>
    <name type="common">Agaric fungus</name>
    <name type="synonym">Psathyrella marcescibilis</name>
    <dbReference type="NCBI Taxonomy" id="230819"/>
    <lineage>
        <taxon>Eukaryota</taxon>
        <taxon>Fungi</taxon>
        <taxon>Dikarya</taxon>
        <taxon>Basidiomycota</taxon>
        <taxon>Agaricomycotina</taxon>
        <taxon>Agaricomycetes</taxon>
        <taxon>Agaricomycetidae</taxon>
        <taxon>Agaricales</taxon>
        <taxon>Agaricineae</taxon>
        <taxon>Psathyrellaceae</taxon>
        <taxon>Coprinopsis</taxon>
    </lineage>
</organism>
<dbReference type="Proteomes" id="UP000307440">
    <property type="component" value="Unassembled WGS sequence"/>
</dbReference>
<dbReference type="STRING" id="230819.A0A5C3KKN1"/>
<reference evidence="2 3" key="1">
    <citation type="journal article" date="2019" name="Nat. Ecol. Evol.">
        <title>Megaphylogeny resolves global patterns of mushroom evolution.</title>
        <authorList>
            <person name="Varga T."/>
            <person name="Krizsan K."/>
            <person name="Foldi C."/>
            <person name="Dima B."/>
            <person name="Sanchez-Garcia M."/>
            <person name="Sanchez-Ramirez S."/>
            <person name="Szollosi G.J."/>
            <person name="Szarkandi J.G."/>
            <person name="Papp V."/>
            <person name="Albert L."/>
            <person name="Andreopoulos W."/>
            <person name="Angelini C."/>
            <person name="Antonin V."/>
            <person name="Barry K.W."/>
            <person name="Bougher N.L."/>
            <person name="Buchanan P."/>
            <person name="Buyck B."/>
            <person name="Bense V."/>
            <person name="Catcheside P."/>
            <person name="Chovatia M."/>
            <person name="Cooper J."/>
            <person name="Damon W."/>
            <person name="Desjardin D."/>
            <person name="Finy P."/>
            <person name="Geml J."/>
            <person name="Haridas S."/>
            <person name="Hughes K."/>
            <person name="Justo A."/>
            <person name="Karasinski D."/>
            <person name="Kautmanova I."/>
            <person name="Kiss B."/>
            <person name="Kocsube S."/>
            <person name="Kotiranta H."/>
            <person name="LaButti K.M."/>
            <person name="Lechner B.E."/>
            <person name="Liimatainen K."/>
            <person name="Lipzen A."/>
            <person name="Lukacs Z."/>
            <person name="Mihaltcheva S."/>
            <person name="Morgado L.N."/>
            <person name="Niskanen T."/>
            <person name="Noordeloos M.E."/>
            <person name="Ohm R.A."/>
            <person name="Ortiz-Santana B."/>
            <person name="Ovrebo C."/>
            <person name="Racz N."/>
            <person name="Riley R."/>
            <person name="Savchenko A."/>
            <person name="Shiryaev A."/>
            <person name="Soop K."/>
            <person name="Spirin V."/>
            <person name="Szebenyi C."/>
            <person name="Tomsovsky M."/>
            <person name="Tulloss R.E."/>
            <person name="Uehling J."/>
            <person name="Grigoriev I.V."/>
            <person name="Vagvolgyi C."/>
            <person name="Papp T."/>
            <person name="Martin F.M."/>
            <person name="Miettinen O."/>
            <person name="Hibbett D.S."/>
            <person name="Nagy L.G."/>
        </authorList>
    </citation>
    <scope>NUCLEOTIDE SEQUENCE [LARGE SCALE GENOMIC DNA]</scope>
    <source>
        <strain evidence="2 3">CBS 121175</strain>
    </source>
</reference>
<evidence type="ECO:0000256" key="1">
    <source>
        <dbReference type="SAM" id="MobiDB-lite"/>
    </source>
</evidence>
<feature type="region of interest" description="Disordered" evidence="1">
    <location>
        <begin position="429"/>
        <end position="453"/>
    </location>
</feature>
<sequence length="510" mass="56891">MAHSPSSSQSFSPQRFIDLLTKNKDLNPSQNKDLRSYATHAGGLDSGDLLLRLASHAQLFRIENLLLKVLAKDDGVGQVLNDLKAHFKTKLSLNNEQKAVIIAVAKDCLVSPTITCYNTLDTIVWKRLEANKKDYKLKEFFGSQTNEDTLKTYVRTTCRSVRDQLRKEVITALKNQTPVDSLVNSIAKKYRHNRVETVPDNFIARVVMIGTALDESEDEDNDVAEENEDGTSVPPSRKRTRQNESSRQQGATDTTSRRQNGFWCQFDLQLQALIEEHGTDLSSEGWSRYLQALLKEERTLRAPAISRIPTFPSNIPEFRGSFALDSVTNTSPDSDSPVGSLAQQHAPDNWPRMSSFPPRTPDSAESTSTPRRIDHLVHQPPQPDQRRFSTPSSHTPPGSSISNSNSYSSAAPAPSAFGHRSQYSFSAHHVSSQDGWSPTASIPKPIRSQTPHRSLSLAQQQHRCNFTQPFSYGDLSFRVGHQAHSRHVSQSSLSYATHRESSARLGGLEY</sequence>
<accession>A0A5C3KKN1</accession>
<feature type="compositionally biased region" description="Polar residues" evidence="1">
    <location>
        <begin position="243"/>
        <end position="258"/>
    </location>
</feature>